<keyword evidence="2" id="KW-1185">Reference proteome</keyword>
<evidence type="ECO:0000313" key="1">
    <source>
        <dbReference type="EMBL" id="KAF2626689.1"/>
    </source>
</evidence>
<comment type="caution">
    <text evidence="1">The sequence shown here is derived from an EMBL/GenBank/DDBJ whole genome shotgun (WGS) entry which is preliminary data.</text>
</comment>
<evidence type="ECO:0000313" key="2">
    <source>
        <dbReference type="Proteomes" id="UP000799754"/>
    </source>
</evidence>
<reference evidence="1" key="1">
    <citation type="journal article" date="2020" name="Stud. Mycol.">
        <title>101 Dothideomycetes genomes: a test case for predicting lifestyles and emergence of pathogens.</title>
        <authorList>
            <person name="Haridas S."/>
            <person name="Albert R."/>
            <person name="Binder M."/>
            <person name="Bloem J."/>
            <person name="Labutti K."/>
            <person name="Salamov A."/>
            <person name="Andreopoulos B."/>
            <person name="Baker S."/>
            <person name="Barry K."/>
            <person name="Bills G."/>
            <person name="Bluhm B."/>
            <person name="Cannon C."/>
            <person name="Castanera R."/>
            <person name="Culley D."/>
            <person name="Daum C."/>
            <person name="Ezra D."/>
            <person name="Gonzalez J."/>
            <person name="Henrissat B."/>
            <person name="Kuo A."/>
            <person name="Liang C."/>
            <person name="Lipzen A."/>
            <person name="Lutzoni F."/>
            <person name="Magnuson J."/>
            <person name="Mondo S."/>
            <person name="Nolan M."/>
            <person name="Ohm R."/>
            <person name="Pangilinan J."/>
            <person name="Park H.-J."/>
            <person name="Ramirez L."/>
            <person name="Alfaro M."/>
            <person name="Sun H."/>
            <person name="Tritt A."/>
            <person name="Yoshinaga Y."/>
            <person name="Zwiers L.-H."/>
            <person name="Turgeon B."/>
            <person name="Goodwin S."/>
            <person name="Spatafora J."/>
            <person name="Crous P."/>
            <person name="Grigoriev I."/>
        </authorList>
    </citation>
    <scope>NUCLEOTIDE SEQUENCE</scope>
    <source>
        <strain evidence="1">CBS 525.71</strain>
    </source>
</reference>
<sequence>MRHHPRIQQRLISGMTGCEHLLCDPCYEDIMNPVAEIGKTHGFCKPCRQTFFYGNLLFACTCCSLALYAMQKKKKKKKSKERRKQNQSRQAVMGFEFSTLWGSEKFVAAGVREDDADDEDYFASQDGPGDDDGFDEAEDDEEDDGMDAEGGQEGDGDDDDPGIWVGYIAPETEIDGNDKQVQPIEKYCIVICRMSSNKGITSKESKDGRNRVQINHKGMKRRRRLEGCIIRERLCNNAPTPSRFAFILATNSYQITL</sequence>
<dbReference type="Proteomes" id="UP000799754">
    <property type="component" value="Unassembled WGS sequence"/>
</dbReference>
<protein>
    <submittedName>
        <fullName evidence="1">Uncharacterized protein</fullName>
    </submittedName>
</protein>
<organism evidence="1 2">
    <name type="scientific">Macroventuria anomochaeta</name>
    <dbReference type="NCBI Taxonomy" id="301207"/>
    <lineage>
        <taxon>Eukaryota</taxon>
        <taxon>Fungi</taxon>
        <taxon>Dikarya</taxon>
        <taxon>Ascomycota</taxon>
        <taxon>Pezizomycotina</taxon>
        <taxon>Dothideomycetes</taxon>
        <taxon>Pleosporomycetidae</taxon>
        <taxon>Pleosporales</taxon>
        <taxon>Pleosporineae</taxon>
        <taxon>Didymellaceae</taxon>
        <taxon>Macroventuria</taxon>
    </lineage>
</organism>
<proteinExistence type="predicted"/>
<dbReference type="EMBL" id="MU006720">
    <property type="protein sequence ID" value="KAF2626689.1"/>
    <property type="molecule type" value="Genomic_DNA"/>
</dbReference>
<gene>
    <name evidence="1" type="ORF">BU25DRAFT_92791</name>
</gene>
<name>A0ACB6RY35_9PLEO</name>
<accession>A0ACB6RY35</accession>